<dbReference type="EMBL" id="JPKZ01000622">
    <property type="protein sequence ID" value="KHN86436.1"/>
    <property type="molecule type" value="Genomic_DNA"/>
</dbReference>
<evidence type="ECO:0000313" key="1">
    <source>
        <dbReference type="EMBL" id="KHN86436.1"/>
    </source>
</evidence>
<evidence type="ECO:0000313" key="2">
    <source>
        <dbReference type="Proteomes" id="UP000031036"/>
    </source>
</evidence>
<keyword evidence="2" id="KW-1185">Reference proteome</keyword>
<dbReference type="Proteomes" id="UP000031036">
    <property type="component" value="Unassembled WGS sequence"/>
</dbReference>
<protein>
    <submittedName>
        <fullName evidence="1">Uncharacterized protein</fullName>
    </submittedName>
</protein>
<dbReference type="AlphaFoldDB" id="A0A0B2VSA6"/>
<gene>
    <name evidence="1" type="ORF">Tcan_18990</name>
</gene>
<organism evidence="1 2">
    <name type="scientific">Toxocara canis</name>
    <name type="common">Canine roundworm</name>
    <dbReference type="NCBI Taxonomy" id="6265"/>
    <lineage>
        <taxon>Eukaryota</taxon>
        <taxon>Metazoa</taxon>
        <taxon>Ecdysozoa</taxon>
        <taxon>Nematoda</taxon>
        <taxon>Chromadorea</taxon>
        <taxon>Rhabditida</taxon>
        <taxon>Spirurina</taxon>
        <taxon>Ascaridomorpha</taxon>
        <taxon>Ascaridoidea</taxon>
        <taxon>Toxocaridae</taxon>
        <taxon>Toxocara</taxon>
    </lineage>
</organism>
<sequence length="69" mass="8072">MEAAKYALRRFTHPINHFRKLLRGYASSHSMLCWTYKATVTLRKPDRNGTRSEIMGDLSILMQKCVTNR</sequence>
<comment type="caution">
    <text evidence="1">The sequence shown here is derived from an EMBL/GenBank/DDBJ whole genome shotgun (WGS) entry which is preliminary data.</text>
</comment>
<name>A0A0B2VSA6_TOXCA</name>
<accession>A0A0B2VSA6</accession>
<reference evidence="1 2" key="1">
    <citation type="submission" date="2014-11" db="EMBL/GenBank/DDBJ databases">
        <title>Genetic blueprint of the zoonotic pathogen Toxocara canis.</title>
        <authorList>
            <person name="Zhu X.-Q."/>
            <person name="Korhonen P.K."/>
            <person name="Cai H."/>
            <person name="Young N.D."/>
            <person name="Nejsum P."/>
            <person name="von Samson-Himmelstjerna G."/>
            <person name="Boag P.R."/>
            <person name="Tan P."/>
            <person name="Li Q."/>
            <person name="Min J."/>
            <person name="Yang Y."/>
            <person name="Wang X."/>
            <person name="Fang X."/>
            <person name="Hall R.S."/>
            <person name="Hofmann A."/>
            <person name="Sternberg P.W."/>
            <person name="Jex A.R."/>
            <person name="Gasser R.B."/>
        </authorList>
    </citation>
    <scope>NUCLEOTIDE SEQUENCE [LARGE SCALE GENOMIC DNA]</scope>
    <source>
        <strain evidence="1">PN_DK_2014</strain>
    </source>
</reference>
<proteinExistence type="predicted"/>